<dbReference type="Pfam" id="PF00072">
    <property type="entry name" value="Response_reg"/>
    <property type="match status" value="1"/>
</dbReference>
<dbReference type="Gene3D" id="2.60.40.2380">
    <property type="match status" value="1"/>
</dbReference>
<reference evidence="10" key="1">
    <citation type="submission" date="2022-07" db="EMBL/GenBank/DDBJ databases">
        <title>Complete genome sequence of Salinispirillum sp. LH10-3-1 capable of multiple carbohydrate inversion isolated from a soda lake.</title>
        <authorList>
            <person name="Liu J."/>
            <person name="Zhai Y."/>
            <person name="Zhang H."/>
            <person name="Yang H."/>
            <person name="Qu J."/>
            <person name="Li J."/>
        </authorList>
    </citation>
    <scope>NUCLEOTIDE SEQUENCE</scope>
    <source>
        <strain evidence="10">LH 10-3-1</strain>
    </source>
</reference>
<dbReference type="SMART" id="SM00448">
    <property type="entry name" value="REC"/>
    <property type="match status" value="1"/>
</dbReference>
<evidence type="ECO:0000256" key="7">
    <source>
        <dbReference type="SAM" id="SignalP"/>
    </source>
</evidence>
<dbReference type="CDD" id="cd17546">
    <property type="entry name" value="REC_hyHK_CKI1_RcsC-like"/>
    <property type="match status" value="1"/>
</dbReference>
<evidence type="ECO:0000313" key="10">
    <source>
        <dbReference type="EMBL" id="WLD58129.1"/>
    </source>
</evidence>
<feature type="transmembrane region" description="Helical" evidence="6">
    <location>
        <begin position="279"/>
        <end position="299"/>
    </location>
</feature>
<keyword evidence="7" id="KW-0732">Signal</keyword>
<feature type="transmembrane region" description="Helical" evidence="6">
    <location>
        <begin position="305"/>
        <end position="327"/>
    </location>
</feature>
<dbReference type="InterPro" id="IPR003661">
    <property type="entry name" value="HisK_dim/P_dom"/>
</dbReference>
<feature type="chain" id="PRO_5044287800" description="histidine kinase" evidence="7">
    <location>
        <begin position="22"/>
        <end position="777"/>
    </location>
</feature>
<keyword evidence="6" id="KW-0472">Membrane</keyword>
<feature type="transmembrane region" description="Helical" evidence="6">
    <location>
        <begin position="214"/>
        <end position="231"/>
    </location>
</feature>
<dbReference type="InterPro" id="IPR011006">
    <property type="entry name" value="CheY-like_superfamily"/>
</dbReference>
<evidence type="ECO:0000256" key="5">
    <source>
        <dbReference type="PROSITE-ProRule" id="PRU00169"/>
    </source>
</evidence>
<comment type="catalytic activity">
    <reaction evidence="1">
        <text>ATP + protein L-histidine = ADP + protein N-phospho-L-histidine.</text>
        <dbReference type="EC" id="2.7.13.3"/>
    </reaction>
</comment>
<evidence type="ECO:0000256" key="4">
    <source>
        <dbReference type="ARBA" id="ARBA00023012"/>
    </source>
</evidence>
<keyword evidence="4" id="KW-0902">Two-component regulatory system</keyword>
<keyword evidence="10" id="KW-0547">Nucleotide-binding</keyword>
<dbReference type="InterPro" id="IPR003594">
    <property type="entry name" value="HATPase_dom"/>
</dbReference>
<feature type="transmembrane region" description="Helical" evidence="6">
    <location>
        <begin position="189"/>
        <end position="209"/>
    </location>
</feature>
<dbReference type="Gene3D" id="3.30.565.10">
    <property type="entry name" value="Histidine kinase-like ATPase, C-terminal domain"/>
    <property type="match status" value="1"/>
</dbReference>
<keyword evidence="10" id="KW-0067">ATP-binding</keyword>
<dbReference type="Pfam" id="PF00512">
    <property type="entry name" value="HisKA"/>
    <property type="match status" value="1"/>
</dbReference>
<dbReference type="Gene3D" id="1.10.287.130">
    <property type="match status" value="1"/>
</dbReference>
<organism evidence="10">
    <name type="scientific">Salinispirillum sp. LH 10-3-1</name>
    <dbReference type="NCBI Taxonomy" id="2952525"/>
    <lineage>
        <taxon>Bacteria</taxon>
        <taxon>Pseudomonadati</taxon>
        <taxon>Pseudomonadota</taxon>
        <taxon>Gammaproteobacteria</taxon>
        <taxon>Oceanospirillales</taxon>
        <taxon>Saccharospirillaceae</taxon>
        <taxon>Salinispirillum</taxon>
    </lineage>
</organism>
<dbReference type="Gene3D" id="3.40.50.2300">
    <property type="match status" value="1"/>
</dbReference>
<dbReference type="EMBL" id="CP101717">
    <property type="protein sequence ID" value="WLD58129.1"/>
    <property type="molecule type" value="Genomic_DNA"/>
</dbReference>
<dbReference type="InterPro" id="IPR011622">
    <property type="entry name" value="7TMR_DISM_rcpt_extracell_dom2"/>
</dbReference>
<feature type="transmembrane region" description="Helical" evidence="6">
    <location>
        <begin position="339"/>
        <end position="359"/>
    </location>
</feature>
<dbReference type="InterPro" id="IPR036097">
    <property type="entry name" value="HisK_dim/P_sf"/>
</dbReference>
<dbReference type="InterPro" id="IPR005467">
    <property type="entry name" value="His_kinase_dom"/>
</dbReference>
<feature type="signal peptide" evidence="7">
    <location>
        <begin position="1"/>
        <end position="21"/>
    </location>
</feature>
<dbReference type="SMART" id="SM00387">
    <property type="entry name" value="HATPase_c"/>
    <property type="match status" value="1"/>
</dbReference>
<evidence type="ECO:0000256" key="2">
    <source>
        <dbReference type="ARBA" id="ARBA00012438"/>
    </source>
</evidence>
<dbReference type="EC" id="2.7.13.3" evidence="2"/>
<dbReference type="PRINTS" id="PR00344">
    <property type="entry name" value="BCTRLSENSOR"/>
</dbReference>
<dbReference type="SUPFAM" id="SSF52172">
    <property type="entry name" value="CheY-like"/>
    <property type="match status" value="1"/>
</dbReference>
<dbReference type="SMART" id="SM00388">
    <property type="entry name" value="HisKA"/>
    <property type="match status" value="1"/>
</dbReference>
<dbReference type="Pfam" id="PF02518">
    <property type="entry name" value="HATPase_c"/>
    <property type="match status" value="1"/>
</dbReference>
<dbReference type="InterPro" id="IPR001789">
    <property type="entry name" value="Sig_transdc_resp-reg_receiver"/>
</dbReference>
<dbReference type="GO" id="GO:0000155">
    <property type="term" value="F:phosphorelay sensor kinase activity"/>
    <property type="evidence" value="ECO:0007669"/>
    <property type="project" value="InterPro"/>
</dbReference>
<feature type="modified residue" description="4-aspartylphosphate" evidence="5">
    <location>
        <position position="704"/>
    </location>
</feature>
<evidence type="ECO:0000256" key="1">
    <source>
        <dbReference type="ARBA" id="ARBA00000085"/>
    </source>
</evidence>
<evidence type="ECO:0000256" key="6">
    <source>
        <dbReference type="SAM" id="Phobius"/>
    </source>
</evidence>
<dbReference type="PANTHER" id="PTHR45339">
    <property type="entry name" value="HYBRID SIGNAL TRANSDUCTION HISTIDINE KINASE J"/>
    <property type="match status" value="1"/>
</dbReference>
<evidence type="ECO:0000259" key="9">
    <source>
        <dbReference type="PROSITE" id="PS50110"/>
    </source>
</evidence>
<dbReference type="GO" id="GO:0005524">
    <property type="term" value="F:ATP binding"/>
    <property type="evidence" value="ECO:0007669"/>
    <property type="project" value="UniProtKB-KW"/>
</dbReference>
<feature type="transmembrane region" description="Helical" evidence="6">
    <location>
        <begin position="251"/>
        <end position="272"/>
    </location>
</feature>
<dbReference type="CDD" id="cd16922">
    <property type="entry name" value="HATPase_EvgS-ArcB-TorS-like"/>
    <property type="match status" value="1"/>
</dbReference>
<keyword evidence="6" id="KW-1133">Transmembrane helix</keyword>
<name>A0AB38YFF8_9GAMM</name>
<dbReference type="PROSITE" id="PS50109">
    <property type="entry name" value="HIS_KIN"/>
    <property type="match status" value="1"/>
</dbReference>
<feature type="domain" description="Histidine kinase" evidence="8">
    <location>
        <begin position="412"/>
        <end position="632"/>
    </location>
</feature>
<dbReference type="CDD" id="cd00082">
    <property type="entry name" value="HisKA"/>
    <property type="match status" value="1"/>
</dbReference>
<feature type="domain" description="Response regulatory" evidence="9">
    <location>
        <begin position="653"/>
        <end position="774"/>
    </location>
</feature>
<dbReference type="SUPFAM" id="SSF55874">
    <property type="entry name" value="ATPase domain of HSP90 chaperone/DNA topoisomerase II/histidine kinase"/>
    <property type="match status" value="1"/>
</dbReference>
<dbReference type="InterPro" id="IPR036890">
    <property type="entry name" value="HATPase_C_sf"/>
</dbReference>
<dbReference type="Pfam" id="PF07696">
    <property type="entry name" value="7TMR-DISMED2"/>
    <property type="match status" value="1"/>
</dbReference>
<dbReference type="Pfam" id="PF07695">
    <property type="entry name" value="7TMR-DISM_7TM"/>
    <property type="match status" value="1"/>
</dbReference>
<dbReference type="SUPFAM" id="SSF47384">
    <property type="entry name" value="Homodimeric domain of signal transducing histidine kinase"/>
    <property type="match status" value="1"/>
</dbReference>
<keyword evidence="6" id="KW-0812">Transmembrane</keyword>
<proteinExistence type="predicted"/>
<gene>
    <name evidence="10" type="ORF">NFC81_15660</name>
</gene>
<accession>A0AB38YFF8</accession>
<dbReference type="InterPro" id="IPR011623">
    <property type="entry name" value="7TMR_DISM_rcpt_extracell_dom1"/>
</dbReference>
<dbReference type="AlphaFoldDB" id="A0AB38YFF8"/>
<dbReference type="RefSeq" id="WP_304995416.1">
    <property type="nucleotide sequence ID" value="NZ_CP101717.1"/>
</dbReference>
<dbReference type="FunFam" id="3.30.565.10:FF:000010">
    <property type="entry name" value="Sensor histidine kinase RcsC"/>
    <property type="match status" value="1"/>
</dbReference>
<dbReference type="PROSITE" id="PS50110">
    <property type="entry name" value="RESPONSE_REGULATORY"/>
    <property type="match status" value="1"/>
</dbReference>
<evidence type="ECO:0000259" key="8">
    <source>
        <dbReference type="PROSITE" id="PS50109"/>
    </source>
</evidence>
<dbReference type="PANTHER" id="PTHR45339:SF1">
    <property type="entry name" value="HYBRID SIGNAL TRANSDUCTION HISTIDINE KINASE J"/>
    <property type="match status" value="1"/>
</dbReference>
<sequence>MMRILAWGLVCVLLSSSGALAAPVLLPSTMDQMQSVRINVVPHIERAVTPAQVSVFELLRDETQEWTSLAEQTLSLTHSPQTNWLRLNIDPTPSAERQWHLVFSNAMIDFMDVYEVTSDGPRIIYRSGLRRDFQRRSIDHRYFIVPLTLTTPTELVMRIDASYTLEGSVVLWSGQTFWPALQREDLVNWLYYGAILALISYNLLLFLIIRERPYLLYVAYIAAFSLFMNILDGFFYQHVWPAGAHWHTGLIYLSIGVAVFFAAQFATSFLQLKRWHLPTFLLCQGIALAALLLALNALWLPPRWLAVGLFVLAVGTWSAALLGGLVARQHGQSPAHIFLLAWLAFGLASAPAALAKLGVIDSHIMYNWAMKGGAIVQAFLLSFALGNRIRLLRQKTQEAELAAKARADFLAQMSHEIRTPMSGVMGMLELLQDTPLSPDQKRYLNAVQASGDALMGLLNDILDRAKIDAGKLELNNDTFTLHTLTDRLTLMFQPQAKQRGLTWDMELDPALEGYWQGDVKRLQQVLINLVGNAFKFTEEGGIRVQVNLQKKADEVRWLSFHILDTGPGLAPEVQEQVFESYVQADQPATQRGTGLGLYICRQLVKLMNGRIGVRNRPNGAGSDFWFEIPLQRGAEPLEPLDGDTPPLPVRPLCVLVAEDNPVNQAVISGMLRSVGHDYELVGNGREAVARIQARQGNFDVVLMDLEMPVLDGLAATREIRHWEHDQSRPRIPILALTAHALDEYRALGLKAGVDEFLTKPIRKHILMAALDRLLDER</sequence>
<feature type="transmembrane region" description="Helical" evidence="6">
    <location>
        <begin position="365"/>
        <end position="385"/>
    </location>
</feature>
<evidence type="ECO:0000256" key="3">
    <source>
        <dbReference type="ARBA" id="ARBA00022553"/>
    </source>
</evidence>
<protein>
    <recommendedName>
        <fullName evidence="2">histidine kinase</fullName>
        <ecNumber evidence="2">2.7.13.3</ecNumber>
    </recommendedName>
</protein>
<keyword evidence="3 5" id="KW-0597">Phosphoprotein</keyword>
<dbReference type="InterPro" id="IPR004358">
    <property type="entry name" value="Sig_transdc_His_kin-like_C"/>
</dbReference>